<evidence type="ECO:0000256" key="10">
    <source>
        <dbReference type="ARBA" id="ARBA00022670"/>
    </source>
</evidence>
<feature type="transmembrane region" description="Helical" evidence="28">
    <location>
        <begin position="44"/>
        <end position="67"/>
    </location>
</feature>
<evidence type="ECO:0000256" key="6">
    <source>
        <dbReference type="ARBA" id="ARBA00018638"/>
    </source>
</evidence>
<evidence type="ECO:0000256" key="16">
    <source>
        <dbReference type="ARBA" id="ARBA00022968"/>
    </source>
</evidence>
<dbReference type="GO" id="GO:0030288">
    <property type="term" value="C:outer membrane-bounded periplasmic space"/>
    <property type="evidence" value="ECO:0007669"/>
    <property type="project" value="TreeGrafter"/>
</dbReference>
<protein>
    <recommendedName>
        <fullName evidence="6">Penicillin-binding protein 1A</fullName>
        <ecNumber evidence="24">2.4.99.28</ecNumber>
        <ecNumber evidence="5">3.4.16.4</ecNumber>
    </recommendedName>
</protein>
<evidence type="ECO:0000313" key="33">
    <source>
        <dbReference type="Proteomes" id="UP000241808"/>
    </source>
</evidence>
<proteinExistence type="inferred from homology"/>
<sequence length="853" mass="93960">MVVRGRLIERLDEMSSARRLPAVEGQRRSPGGARWGRMKLVFRFFGWAFGLGTIAFLLGAAGVAVYITQVTKELPDYNTLRNYEPPIMSRVHASDGQLMAEYARERRLYLPIQAVPKLVVNAFLSAEDKNFYSHNGIDFTGIARAALTNLQNRGSNRRPQGASTITQQVAKNFLLSGEQTVDRKVREALIAMRMEAAFSKDQILELYLNEIYLGFVIPGYGAYGIAAAALVYFDKSVHELTIPEAAYLAALPKSPTQLHPFRNRDRAVERRNYVISRMVEDGHITAAQGEAARRTPLTVNPRSPRQQTFAADFFAEEVRREMTDRFGDKKLLEGGLSIRTTLDPKLQLAARAALTAGLIRFDEQRGWRGPVTRIEDMRGDWGQRLAEIRAFGDTGWRLAVVIDAQGETARIGLQPGREASGQVSSVRDIGLITAEGARWTRRPINRLLNAGDVVYVEPMGGREGQFRLRQIPEVSGGLVAMDPYTGRVLAMVGGFSFDQSQFNRATQARRQPGSSFKPFVYAAALDNGYTPSTVVMDAPFELNTGNGEVWRPENYSGQFYGPQTLRFGIERSRNVMTVRLANDVGMPLIAEYAKRFGVYDDMPAFLSYSLGAGETTVMRMTSAYSMFANGGRRIRPTLIDRIQDRTGATIFRHDDRQCQGCTAPRWQNQDEPILIDRREQVLDPMTAYQMTSMMEGVVLRGTATSLRALGKPIAGKTGTTNDAKDAWFVGFSPDLAVGVYVGYDNPRSLGASATGGALAVPIFHDFMKVALADRPAVPFRVPTGIKLIRIDPRTGLRAGAGSTGAILEAFKPGTAPPDSYQLINPFDSASANGRRGPSNESNRAIGTGTGGLY</sequence>
<dbReference type="GO" id="GO:0008955">
    <property type="term" value="F:peptidoglycan glycosyltransferase activity"/>
    <property type="evidence" value="ECO:0007669"/>
    <property type="project" value="UniProtKB-EC"/>
</dbReference>
<dbReference type="InterPro" id="IPR036950">
    <property type="entry name" value="PBP_transglycosylase"/>
</dbReference>
<evidence type="ECO:0000259" key="30">
    <source>
        <dbReference type="Pfam" id="PF00912"/>
    </source>
</evidence>
<comment type="caution">
    <text evidence="32">The sequence shown here is derived from an EMBL/GenBank/DDBJ whole genome shotgun (WGS) entry which is preliminary data.</text>
</comment>
<dbReference type="GO" id="GO:0006508">
    <property type="term" value="P:proteolysis"/>
    <property type="evidence" value="ECO:0007669"/>
    <property type="project" value="UniProtKB-KW"/>
</dbReference>
<evidence type="ECO:0000256" key="3">
    <source>
        <dbReference type="ARBA" id="ARBA00007090"/>
    </source>
</evidence>
<keyword evidence="16" id="KW-0735">Signal-anchor</keyword>
<comment type="catalytic activity">
    <reaction evidence="25">
        <text>[GlcNAc-(1-&gt;4)-Mur2Ac(oyl-L-Ala-gamma-D-Glu-L-Lys-D-Ala-D-Ala)](n)-di-trans,octa-cis-undecaprenyl diphosphate + beta-D-GlcNAc-(1-&gt;4)-Mur2Ac(oyl-L-Ala-gamma-D-Glu-L-Lys-D-Ala-D-Ala)-di-trans,octa-cis-undecaprenyl diphosphate = [GlcNAc-(1-&gt;4)-Mur2Ac(oyl-L-Ala-gamma-D-Glu-L-Lys-D-Ala-D-Ala)](n+1)-di-trans,octa-cis-undecaprenyl diphosphate + di-trans,octa-cis-undecaprenyl diphosphate + H(+)</text>
        <dbReference type="Rhea" id="RHEA:23708"/>
        <dbReference type="Rhea" id="RHEA-COMP:9602"/>
        <dbReference type="Rhea" id="RHEA-COMP:9603"/>
        <dbReference type="ChEBI" id="CHEBI:15378"/>
        <dbReference type="ChEBI" id="CHEBI:58405"/>
        <dbReference type="ChEBI" id="CHEBI:60033"/>
        <dbReference type="ChEBI" id="CHEBI:78435"/>
        <dbReference type="EC" id="2.4.99.28"/>
    </reaction>
</comment>
<dbReference type="AlphaFoldDB" id="A0A2T4ZI17"/>
<evidence type="ECO:0000256" key="20">
    <source>
        <dbReference type="ARBA" id="ARBA00023251"/>
    </source>
</evidence>
<evidence type="ECO:0000256" key="23">
    <source>
        <dbReference type="ARBA" id="ARBA00034000"/>
    </source>
</evidence>
<evidence type="ECO:0000256" key="22">
    <source>
        <dbReference type="ARBA" id="ARBA00023316"/>
    </source>
</evidence>
<evidence type="ECO:0000256" key="12">
    <source>
        <dbReference type="ARBA" id="ARBA00022679"/>
    </source>
</evidence>
<evidence type="ECO:0000256" key="2">
    <source>
        <dbReference type="ARBA" id="ARBA00004752"/>
    </source>
</evidence>
<evidence type="ECO:0000259" key="29">
    <source>
        <dbReference type="Pfam" id="PF00905"/>
    </source>
</evidence>
<evidence type="ECO:0000256" key="26">
    <source>
        <dbReference type="ARBA" id="ARBA00060592"/>
    </source>
</evidence>
<dbReference type="PANTHER" id="PTHR32282">
    <property type="entry name" value="BINDING PROTEIN TRANSPEPTIDASE, PUTATIVE-RELATED"/>
    <property type="match status" value="1"/>
</dbReference>
<keyword evidence="18 28" id="KW-1133">Transmembrane helix</keyword>
<keyword evidence="9" id="KW-0121">Carboxypeptidase</keyword>
<feature type="domain" description="Penicillin-binding protein transpeptidase" evidence="29">
    <location>
        <begin position="476"/>
        <end position="768"/>
    </location>
</feature>
<evidence type="ECO:0000256" key="4">
    <source>
        <dbReference type="ARBA" id="ARBA00007739"/>
    </source>
</evidence>
<evidence type="ECO:0000256" key="15">
    <source>
        <dbReference type="ARBA" id="ARBA00022960"/>
    </source>
</evidence>
<reference evidence="32 33" key="1">
    <citation type="submission" date="2018-04" db="EMBL/GenBank/DDBJ databases">
        <title>Genomic Encyclopedia of Archaeal and Bacterial Type Strains, Phase II (KMG-II): from individual species to whole genera.</title>
        <authorList>
            <person name="Goeker M."/>
        </authorList>
    </citation>
    <scope>NUCLEOTIDE SEQUENCE [LARGE SCALE GENOMIC DNA]</scope>
    <source>
        <strain evidence="32 33">DSM 25521</strain>
    </source>
</reference>
<dbReference type="FunFam" id="3.40.710.10:FF:000041">
    <property type="entry name" value="Penicillin-binding protein 1A"/>
    <property type="match status" value="1"/>
</dbReference>
<dbReference type="InterPro" id="IPR023346">
    <property type="entry name" value="Lysozyme-like_dom_sf"/>
</dbReference>
<dbReference type="InterPro" id="IPR031376">
    <property type="entry name" value="PCB_OB"/>
</dbReference>
<evidence type="ECO:0000256" key="11">
    <source>
        <dbReference type="ARBA" id="ARBA00022676"/>
    </source>
</evidence>
<dbReference type="GO" id="GO:0008658">
    <property type="term" value="F:penicillin binding"/>
    <property type="evidence" value="ECO:0007669"/>
    <property type="project" value="InterPro"/>
</dbReference>
<dbReference type="InterPro" id="IPR001264">
    <property type="entry name" value="Glyco_trans_51"/>
</dbReference>
<dbReference type="GO" id="GO:0009002">
    <property type="term" value="F:serine-type D-Ala-D-Ala carboxypeptidase activity"/>
    <property type="evidence" value="ECO:0007669"/>
    <property type="project" value="UniProtKB-EC"/>
</dbReference>
<dbReference type="EMBL" id="PZZL01000001">
    <property type="protein sequence ID" value="PTM61635.1"/>
    <property type="molecule type" value="Genomic_DNA"/>
</dbReference>
<dbReference type="UniPathway" id="UPA00219"/>
<evidence type="ECO:0000256" key="28">
    <source>
        <dbReference type="SAM" id="Phobius"/>
    </source>
</evidence>
<evidence type="ECO:0000256" key="7">
    <source>
        <dbReference type="ARBA" id="ARBA00022475"/>
    </source>
</evidence>
<name>A0A2T4ZI17_9HYPH</name>
<comment type="subcellular location">
    <subcellularLocation>
        <location evidence="1">Cell inner membrane</location>
        <topology evidence="1">Single-pass type II membrane protein</topology>
    </subcellularLocation>
</comment>
<evidence type="ECO:0000256" key="17">
    <source>
        <dbReference type="ARBA" id="ARBA00022984"/>
    </source>
</evidence>
<evidence type="ECO:0000256" key="14">
    <source>
        <dbReference type="ARBA" id="ARBA00022801"/>
    </source>
</evidence>
<feature type="domain" description="Penicillin-binding protein OB-like" evidence="31">
    <location>
        <begin position="367"/>
        <end position="474"/>
    </location>
</feature>
<dbReference type="GO" id="GO:0009252">
    <property type="term" value="P:peptidoglycan biosynthetic process"/>
    <property type="evidence" value="ECO:0007669"/>
    <property type="project" value="UniProtKB-UniPathway"/>
</dbReference>
<keyword evidence="17" id="KW-0573">Peptidoglycan synthesis</keyword>
<comment type="pathway">
    <text evidence="2">Cell wall biogenesis; peptidoglycan biosynthesis.</text>
</comment>
<keyword evidence="13 28" id="KW-0812">Transmembrane</keyword>
<dbReference type="GO" id="GO:0008360">
    <property type="term" value="P:regulation of cell shape"/>
    <property type="evidence" value="ECO:0007669"/>
    <property type="project" value="UniProtKB-KW"/>
</dbReference>
<dbReference type="SUPFAM" id="SSF53955">
    <property type="entry name" value="Lysozyme-like"/>
    <property type="match status" value="1"/>
</dbReference>
<keyword evidence="11" id="KW-0328">Glycosyltransferase</keyword>
<keyword evidence="33" id="KW-1185">Reference proteome</keyword>
<dbReference type="Pfam" id="PF00912">
    <property type="entry name" value="Transgly"/>
    <property type="match status" value="1"/>
</dbReference>
<keyword evidence="19 28" id="KW-0472">Membrane</keyword>
<organism evidence="32 33">
    <name type="scientific">Phreatobacter oligotrophus</name>
    <dbReference type="NCBI Taxonomy" id="1122261"/>
    <lineage>
        <taxon>Bacteria</taxon>
        <taxon>Pseudomonadati</taxon>
        <taxon>Pseudomonadota</taxon>
        <taxon>Alphaproteobacteria</taxon>
        <taxon>Hyphomicrobiales</taxon>
        <taxon>Phreatobacteraceae</taxon>
        <taxon>Phreatobacter</taxon>
    </lineage>
</organism>
<dbReference type="SUPFAM" id="SSF56601">
    <property type="entry name" value="beta-lactamase/transpeptidase-like"/>
    <property type="match status" value="1"/>
</dbReference>
<comment type="similarity">
    <text evidence="3">In the C-terminal section; belongs to the transpeptidase family.</text>
</comment>
<dbReference type="PANTHER" id="PTHR32282:SF27">
    <property type="entry name" value="PENICILLIN-BINDING PROTEIN 1A"/>
    <property type="match status" value="1"/>
</dbReference>
<dbReference type="GO" id="GO:0071555">
    <property type="term" value="P:cell wall organization"/>
    <property type="evidence" value="ECO:0007669"/>
    <property type="project" value="UniProtKB-KW"/>
</dbReference>
<evidence type="ECO:0000256" key="5">
    <source>
        <dbReference type="ARBA" id="ARBA00012448"/>
    </source>
</evidence>
<evidence type="ECO:0000256" key="27">
    <source>
        <dbReference type="SAM" id="MobiDB-lite"/>
    </source>
</evidence>
<comment type="similarity">
    <text evidence="4">In the N-terminal section; belongs to the glycosyltransferase 51 family.</text>
</comment>
<gene>
    <name evidence="32" type="ORF">C8P69_101305</name>
</gene>
<dbReference type="GO" id="GO:0005886">
    <property type="term" value="C:plasma membrane"/>
    <property type="evidence" value="ECO:0007669"/>
    <property type="project" value="UniProtKB-SubCell"/>
</dbReference>
<comment type="catalytic activity">
    <reaction evidence="23">
        <text>Preferential cleavage: (Ac)2-L-Lys-D-Ala-|-D-Ala. Also transpeptidation of peptidyl-alanyl moieties that are N-acyl substituents of D-alanine.</text>
        <dbReference type="EC" id="3.4.16.4"/>
    </reaction>
</comment>
<dbReference type="InterPro" id="IPR001460">
    <property type="entry name" value="PCN-bd_Tpept"/>
</dbReference>
<dbReference type="Pfam" id="PF17092">
    <property type="entry name" value="PCB_OB"/>
    <property type="match status" value="1"/>
</dbReference>
<keyword evidence="21" id="KW-0511">Multifunctional enzyme</keyword>
<evidence type="ECO:0000256" key="8">
    <source>
        <dbReference type="ARBA" id="ARBA00022519"/>
    </source>
</evidence>
<dbReference type="Proteomes" id="UP000241808">
    <property type="component" value="Unassembled WGS sequence"/>
</dbReference>
<dbReference type="Gene3D" id="3.40.710.10">
    <property type="entry name" value="DD-peptidase/beta-lactamase superfamily"/>
    <property type="match status" value="2"/>
</dbReference>
<evidence type="ECO:0000256" key="24">
    <source>
        <dbReference type="ARBA" id="ARBA00044770"/>
    </source>
</evidence>
<evidence type="ECO:0000256" key="1">
    <source>
        <dbReference type="ARBA" id="ARBA00004249"/>
    </source>
</evidence>
<accession>A0A2T4ZI17</accession>
<evidence type="ECO:0000256" key="25">
    <source>
        <dbReference type="ARBA" id="ARBA00049902"/>
    </source>
</evidence>
<feature type="region of interest" description="Disordered" evidence="27">
    <location>
        <begin position="824"/>
        <end position="853"/>
    </location>
</feature>
<keyword evidence="7" id="KW-1003">Cell membrane</keyword>
<evidence type="ECO:0000256" key="9">
    <source>
        <dbReference type="ARBA" id="ARBA00022645"/>
    </source>
</evidence>
<evidence type="ECO:0000256" key="18">
    <source>
        <dbReference type="ARBA" id="ARBA00022989"/>
    </source>
</evidence>
<keyword evidence="10" id="KW-0645">Protease</keyword>
<evidence type="ECO:0000256" key="19">
    <source>
        <dbReference type="ARBA" id="ARBA00023136"/>
    </source>
</evidence>
<evidence type="ECO:0000256" key="13">
    <source>
        <dbReference type="ARBA" id="ARBA00022692"/>
    </source>
</evidence>
<keyword evidence="22" id="KW-0961">Cell wall biogenesis/degradation</keyword>
<dbReference type="Pfam" id="PF00905">
    <property type="entry name" value="Transpeptidase"/>
    <property type="match status" value="1"/>
</dbReference>
<dbReference type="FunFam" id="1.10.3810.10:FF:000003">
    <property type="entry name" value="Penicillin-binding protein 1a"/>
    <property type="match status" value="1"/>
</dbReference>
<evidence type="ECO:0000256" key="21">
    <source>
        <dbReference type="ARBA" id="ARBA00023268"/>
    </source>
</evidence>
<keyword evidence="15" id="KW-0133">Cell shape</keyword>
<dbReference type="Gene3D" id="1.10.3810.10">
    <property type="entry name" value="Biosynthetic peptidoglycan transglycosylase-like"/>
    <property type="match status" value="1"/>
</dbReference>
<evidence type="ECO:0000259" key="31">
    <source>
        <dbReference type="Pfam" id="PF17092"/>
    </source>
</evidence>
<dbReference type="EC" id="2.4.99.28" evidence="24"/>
<dbReference type="InterPro" id="IPR012338">
    <property type="entry name" value="Beta-lactam/transpept-like"/>
</dbReference>
<keyword evidence="12" id="KW-0808">Transferase</keyword>
<evidence type="ECO:0000313" key="32">
    <source>
        <dbReference type="EMBL" id="PTM61635.1"/>
    </source>
</evidence>
<dbReference type="GO" id="GO:0046677">
    <property type="term" value="P:response to antibiotic"/>
    <property type="evidence" value="ECO:0007669"/>
    <property type="project" value="UniProtKB-KW"/>
</dbReference>
<dbReference type="NCBIfam" id="TIGR02074">
    <property type="entry name" value="PBP_1a_fam"/>
    <property type="match status" value="1"/>
</dbReference>
<keyword evidence="8" id="KW-0997">Cell inner membrane</keyword>
<dbReference type="InterPro" id="IPR050396">
    <property type="entry name" value="Glycosyltr_51/Transpeptidase"/>
</dbReference>
<feature type="domain" description="Glycosyl transferase family 51" evidence="30">
    <location>
        <begin position="96"/>
        <end position="278"/>
    </location>
</feature>
<comment type="pathway">
    <text evidence="26">Glycan biosynthesis.</text>
</comment>
<keyword evidence="20" id="KW-0046">Antibiotic resistance</keyword>
<dbReference type="EC" id="3.4.16.4" evidence="5"/>
<keyword evidence="14" id="KW-0378">Hydrolase</keyword>